<dbReference type="eggNOG" id="ENOG5033K7M">
    <property type="taxonomic scope" value="Bacteria"/>
</dbReference>
<dbReference type="EMBL" id="AVPF01000023">
    <property type="protein sequence ID" value="KGX87638.1"/>
    <property type="molecule type" value="Genomic_DNA"/>
</dbReference>
<dbReference type="OrthoDB" id="2966571at2"/>
<comment type="caution">
    <text evidence="2">The sequence shown here is derived from an EMBL/GenBank/DDBJ whole genome shotgun (WGS) entry which is preliminary data.</text>
</comment>
<evidence type="ECO:0000256" key="1">
    <source>
        <dbReference type="SAM" id="Phobius"/>
    </source>
</evidence>
<keyword evidence="3" id="KW-1185">Reference proteome</keyword>
<dbReference type="AlphaFoldDB" id="A0A0A5G8Y2"/>
<gene>
    <name evidence="2" type="ORF">N783_09480</name>
</gene>
<evidence type="ECO:0000313" key="2">
    <source>
        <dbReference type="EMBL" id="KGX87638.1"/>
    </source>
</evidence>
<organism evidence="2 3">
    <name type="scientific">Pontibacillus marinus BH030004 = DSM 16465</name>
    <dbReference type="NCBI Taxonomy" id="1385511"/>
    <lineage>
        <taxon>Bacteria</taxon>
        <taxon>Bacillati</taxon>
        <taxon>Bacillota</taxon>
        <taxon>Bacilli</taxon>
        <taxon>Bacillales</taxon>
        <taxon>Bacillaceae</taxon>
        <taxon>Pontibacillus</taxon>
    </lineage>
</organism>
<dbReference type="RefSeq" id="WP_027446098.1">
    <property type="nucleotide sequence ID" value="NZ_AULJ01000020.1"/>
</dbReference>
<feature type="transmembrane region" description="Helical" evidence="1">
    <location>
        <begin position="6"/>
        <end position="23"/>
    </location>
</feature>
<evidence type="ECO:0000313" key="3">
    <source>
        <dbReference type="Proteomes" id="UP000030403"/>
    </source>
</evidence>
<dbReference type="Proteomes" id="UP000030403">
    <property type="component" value="Unassembled WGS sequence"/>
</dbReference>
<proteinExistence type="predicted"/>
<keyword evidence="1" id="KW-1133">Transmembrane helix</keyword>
<sequence length="464" mass="54111">MKRWKLVGLGIMVFSFFIFFYFYTGDSEGRKMHELDGIMSVDSMERINEFYYDKTPGLKRAEKQGLVTEIDQSIKLDYPGGSLHLDKLWYTPKGAYLFYSRDIGSIGEKEDHDQGIDPHILEVSLRTKDAINTYRKLNTYSKSIRPSEGLQYNGRYYHQIYISPLYLKEWEEIYNIKTKLPVTITLNVDGVKSELNKSTLPVQYDQENEVYKSFEINQTIDLTPMNATLNFNKLDIGFYSSKLYYEIETDDPKKIKDVGVRVYYNNGVPLRGNKDGNRTYHQEKVQFIDEIPTFSEIPNEVELRIKNVQMQSNKQLSFSIDTSKIKPDSKEIEEDLHEKLDYIMNTNIYLESYRYDPIQEYDFYIQYETPRTFKKPFIHLKSRIPGLELIEDREYPGFTVSAYNKNGDNALEGGGFAGPGLYESKYGVSLKKDIVTTSDQIDITINSLPYELVLEENIKFSLNK</sequence>
<keyword evidence="1" id="KW-0812">Transmembrane</keyword>
<accession>A0A0A5G8Y2</accession>
<evidence type="ECO:0008006" key="4">
    <source>
        <dbReference type="Google" id="ProtNLM"/>
    </source>
</evidence>
<protein>
    <recommendedName>
        <fullName evidence="4">DUF4179 domain-containing protein</fullName>
    </recommendedName>
</protein>
<keyword evidence="1" id="KW-0472">Membrane</keyword>
<reference evidence="2 3" key="1">
    <citation type="submission" date="2013-08" db="EMBL/GenBank/DDBJ databases">
        <authorList>
            <person name="Huang J."/>
            <person name="Wang G."/>
        </authorList>
    </citation>
    <scope>NUCLEOTIDE SEQUENCE [LARGE SCALE GENOMIC DNA]</scope>
    <source>
        <strain evidence="2 3">BH030004</strain>
    </source>
</reference>
<name>A0A0A5G8Y2_9BACI</name>